<dbReference type="InterPro" id="IPR051209">
    <property type="entry name" value="FAD-bind_Monooxygenase_sf"/>
</dbReference>
<dbReference type="PANTHER" id="PTHR42877">
    <property type="entry name" value="L-ORNITHINE N(5)-MONOOXYGENASE-RELATED"/>
    <property type="match status" value="1"/>
</dbReference>
<dbReference type="PRINTS" id="PR00411">
    <property type="entry name" value="PNDRDTASEI"/>
</dbReference>
<feature type="region of interest" description="Disordered" evidence="1">
    <location>
        <begin position="478"/>
        <end position="539"/>
    </location>
</feature>
<proteinExistence type="predicted"/>
<name>A0A1G6LWA6_9MICO</name>
<protein>
    <submittedName>
        <fullName evidence="2">Predicted flavoprotein CzcO associated with the cation diffusion facilitator CzcD</fullName>
    </submittedName>
</protein>
<dbReference type="Proteomes" id="UP000183203">
    <property type="component" value="Unassembled WGS sequence"/>
</dbReference>
<accession>A0A1G6LWA6</accession>
<dbReference type="PANTHER" id="PTHR42877:SF4">
    <property type="entry name" value="FAD_NAD(P)-BINDING DOMAIN-CONTAINING PROTEIN-RELATED"/>
    <property type="match status" value="1"/>
</dbReference>
<feature type="compositionally biased region" description="Low complexity" evidence="1">
    <location>
        <begin position="490"/>
        <end position="512"/>
    </location>
</feature>
<reference evidence="2 3" key="1">
    <citation type="submission" date="2016-09" db="EMBL/GenBank/DDBJ databases">
        <authorList>
            <person name="Capua I."/>
            <person name="De Benedictis P."/>
            <person name="Joannis T."/>
            <person name="Lombin L.H."/>
            <person name="Cattoli G."/>
        </authorList>
    </citation>
    <scope>NUCLEOTIDE SEQUENCE [LARGE SCALE GENOMIC DNA]</scope>
    <source>
        <strain evidence="2 3">NIO-1002</strain>
    </source>
</reference>
<evidence type="ECO:0000256" key="1">
    <source>
        <dbReference type="SAM" id="MobiDB-lite"/>
    </source>
</evidence>
<dbReference type="Gene3D" id="3.50.50.60">
    <property type="entry name" value="FAD/NAD(P)-binding domain"/>
    <property type="match status" value="2"/>
</dbReference>
<dbReference type="RefSeq" id="WP_082642261.1">
    <property type="nucleotide sequence ID" value="NZ_FMYG01000005.1"/>
</dbReference>
<dbReference type="InterPro" id="IPR036188">
    <property type="entry name" value="FAD/NAD-bd_sf"/>
</dbReference>
<sequence>MSVIDVAIVGAGFAGLAMAGALRRAGRDDIVVLERADDVGGTWRENTYPGVACDVPAHLYSLAAHPNARWSRTFAPGGEIQAYLRDVAAREGLGDRLRLRTPLLGAWWDAAGSLWRLDTGADEPLLARSLVLACGRLTEPHVPDIPGLESFGGPIFHTARWDHGVDLTGQRVAVVGTGASAVQLVPELARRAGHVTLFQRSPAWIVPRGGDDIAEADREHLATHPGDLARLRADLYAEGEQRYASRSGDAAASAAARAVALDHLHAQVADPALRAVLTPDYAFGCKRVLLSDAFYPAVASDAVTLEPTALAAVDGSTLTAASARSHDADVLVLATGFASTQQPYADLVHGEVETLAAHWSRGMTSFGSTVVAGFPNLFVLNGPNASLGHNSAVLMAEEQAAYVVRALCERDRRSEPVLRVRPEAEAAYTDEIAAAAASTPWLTGGCRNWYVDDRSGRLTLLWPGTVQAFRERLAGTDGSEFEPAHAPHVGTAASGIAPATPAARPTRATAPAEPVDATPTLHPTTAAQPTIATPAHPHA</sequence>
<organism evidence="2 3">
    <name type="scientific">Microbacterium enclense</name>
    <dbReference type="NCBI Taxonomy" id="993073"/>
    <lineage>
        <taxon>Bacteria</taxon>
        <taxon>Bacillati</taxon>
        <taxon>Actinomycetota</taxon>
        <taxon>Actinomycetes</taxon>
        <taxon>Micrococcales</taxon>
        <taxon>Microbacteriaceae</taxon>
        <taxon>Microbacterium</taxon>
    </lineage>
</organism>
<feature type="compositionally biased region" description="Low complexity" evidence="1">
    <location>
        <begin position="522"/>
        <end position="539"/>
    </location>
</feature>
<evidence type="ECO:0000313" key="2">
    <source>
        <dbReference type="EMBL" id="SDC47377.1"/>
    </source>
</evidence>
<dbReference type="Pfam" id="PF13738">
    <property type="entry name" value="Pyr_redox_3"/>
    <property type="match status" value="1"/>
</dbReference>
<evidence type="ECO:0000313" key="3">
    <source>
        <dbReference type="Proteomes" id="UP000183203"/>
    </source>
</evidence>
<gene>
    <name evidence="2" type="ORF">SAMN05216418_2319</name>
</gene>
<dbReference type="SUPFAM" id="SSF51905">
    <property type="entry name" value="FAD/NAD(P)-binding domain"/>
    <property type="match status" value="2"/>
</dbReference>
<dbReference type="EMBL" id="FMYG01000005">
    <property type="protein sequence ID" value="SDC47377.1"/>
    <property type="molecule type" value="Genomic_DNA"/>
</dbReference>
<dbReference type="AlphaFoldDB" id="A0A1G6LWA6"/>